<dbReference type="InterPro" id="IPR010273">
    <property type="entry name" value="DUF881"/>
</dbReference>
<reference evidence="4" key="2">
    <citation type="submission" date="2021-03" db="EMBL/GenBank/DDBJ databases">
        <title>Human Oral Microbial Genomes.</title>
        <authorList>
            <person name="Johnston C.D."/>
            <person name="Chen T."/>
            <person name="Dewhirst F.E."/>
        </authorList>
    </citation>
    <scope>NUCLEOTIDE SEQUENCE</scope>
    <source>
        <strain evidence="4">F0714</strain>
    </source>
</reference>
<dbReference type="RefSeq" id="WP_014846590.1">
    <property type="nucleotide sequence ID" value="NZ_CAJZDL010000009.1"/>
</dbReference>
<evidence type="ECO:0000256" key="3">
    <source>
        <dbReference type="SAM" id="Phobius"/>
    </source>
</evidence>
<accession>A0A448MYK8</accession>
<dbReference type="Pfam" id="PF05949">
    <property type="entry name" value="DUF881"/>
    <property type="match status" value="1"/>
</dbReference>
<dbReference type="Proteomes" id="UP000677180">
    <property type="component" value="Chromosome"/>
</dbReference>
<protein>
    <submittedName>
        <fullName evidence="5">Bacterial protein of uncharacterized function (DUF881)</fullName>
    </submittedName>
    <submittedName>
        <fullName evidence="4">DUF881 domain-containing protein</fullName>
    </submittedName>
</protein>
<gene>
    <name evidence="4" type="ORF">J5A53_08030</name>
    <name evidence="5" type="ORF">NCTC12967_01506</name>
</gene>
<feature type="coiled-coil region" evidence="2">
    <location>
        <begin position="64"/>
        <end position="91"/>
    </location>
</feature>
<proteinExistence type="inferred from homology"/>
<dbReference type="EMBL" id="CP072385">
    <property type="protein sequence ID" value="QUC09801.1"/>
    <property type="molecule type" value="Genomic_DNA"/>
</dbReference>
<dbReference type="OMA" id="WEIETYY"/>
<keyword evidence="3" id="KW-1133">Transmembrane helix</keyword>
<dbReference type="PANTHER" id="PTHR37313:SF2">
    <property type="entry name" value="UPF0749 PROTEIN YLXX"/>
    <property type="match status" value="1"/>
</dbReference>
<evidence type="ECO:0000313" key="6">
    <source>
        <dbReference type="Proteomes" id="UP000273044"/>
    </source>
</evidence>
<dbReference type="Proteomes" id="UP000273044">
    <property type="component" value="Chromosome"/>
</dbReference>
<dbReference type="PANTHER" id="PTHR37313">
    <property type="entry name" value="UPF0749 PROTEIN RV1825"/>
    <property type="match status" value="1"/>
</dbReference>
<evidence type="ECO:0000313" key="4">
    <source>
        <dbReference type="EMBL" id="QUC09801.1"/>
    </source>
</evidence>
<dbReference type="GO" id="GO:0005886">
    <property type="term" value="C:plasma membrane"/>
    <property type="evidence" value="ECO:0007669"/>
    <property type="project" value="TreeGrafter"/>
</dbReference>
<evidence type="ECO:0000256" key="2">
    <source>
        <dbReference type="SAM" id="Coils"/>
    </source>
</evidence>
<keyword evidence="6" id="KW-1185">Reference proteome</keyword>
<evidence type="ECO:0000256" key="1">
    <source>
        <dbReference type="ARBA" id="ARBA00009108"/>
    </source>
</evidence>
<keyword evidence="3" id="KW-0472">Membrane</keyword>
<name>A0A448MYK8_9ACTN</name>
<dbReference type="Gene3D" id="3.30.70.1880">
    <property type="entry name" value="Protein of unknown function DUF881"/>
    <property type="match status" value="1"/>
</dbReference>
<comment type="similarity">
    <text evidence="1">Belongs to the UPF0749 family.</text>
</comment>
<feature type="transmembrane region" description="Helical" evidence="3">
    <location>
        <begin position="33"/>
        <end position="50"/>
    </location>
</feature>
<dbReference type="GeneID" id="64406978"/>
<dbReference type="AlphaFoldDB" id="A0A448MYK8"/>
<sequence length="253" mass="27294">MPEQTPKRAADQIEPANSGKIWRAFLKPGRGQLVVGVVLCLTALLVVWTLRSQASQPDYSNLRRTDLIQLLDNLSAETRRLESEVRELTTTREGLVSGAAGAKAADDETKHRIEQMQIIAGTVPATGPGVRITIQDPQGAVTPELLLDALEELRDAGSEVIEFNDSVRVVANTWIDRDADGRIAVDGKTLTTPVVIEAIGDPATLEAGARFRGGLVSEVEGSRVQGRVEIKQLTEISVDSTVSPRAPEFAKPN</sequence>
<dbReference type="EMBL" id="LR134406">
    <property type="protein sequence ID" value="VEH70213.1"/>
    <property type="molecule type" value="Genomic_DNA"/>
</dbReference>
<keyword evidence="3" id="KW-0812">Transmembrane</keyword>
<keyword evidence="2" id="KW-0175">Coiled coil</keyword>
<reference evidence="5 6" key="1">
    <citation type="submission" date="2018-12" db="EMBL/GenBank/DDBJ databases">
        <authorList>
            <consortium name="Pathogen Informatics"/>
        </authorList>
    </citation>
    <scope>NUCLEOTIDE SEQUENCE [LARGE SCALE GENOMIC DNA]</scope>
    <source>
        <strain evidence="5 6">NCTC12967</strain>
    </source>
</reference>
<evidence type="ECO:0000313" key="5">
    <source>
        <dbReference type="EMBL" id="VEH70213.1"/>
    </source>
</evidence>
<organism evidence="5 6">
    <name type="scientific">Arachnia propionica</name>
    <dbReference type="NCBI Taxonomy" id="1750"/>
    <lineage>
        <taxon>Bacteria</taxon>
        <taxon>Bacillati</taxon>
        <taxon>Actinomycetota</taxon>
        <taxon>Actinomycetes</taxon>
        <taxon>Propionibacteriales</taxon>
        <taxon>Propionibacteriaceae</taxon>
        <taxon>Arachnia</taxon>
    </lineage>
</organism>